<gene>
    <name evidence="2" type="ORF">S06H3_54428</name>
</gene>
<protein>
    <submittedName>
        <fullName evidence="2">Uncharacterized protein</fullName>
    </submittedName>
</protein>
<evidence type="ECO:0000313" key="2">
    <source>
        <dbReference type="EMBL" id="GAI50787.1"/>
    </source>
</evidence>
<sequence length="171" mass="19013">MIQTKKKAVEAGQVEDAKALTKSEIYKGVKKEELTRAQGIDLLMDLNYNMSQAEYLLDVNVGALAGSPETFAEFKDLTTKYKIAIGKVAKPMPEELKKAAAKMVELTKEVESLEAALKEEERTLIDVEGLPPEATAKRDELRVTLHRAESALAAARTHYDNLLAEWKHKEA</sequence>
<evidence type="ECO:0000256" key="1">
    <source>
        <dbReference type="SAM" id="Coils"/>
    </source>
</evidence>
<proteinExistence type="predicted"/>
<feature type="coiled-coil region" evidence="1">
    <location>
        <begin position="96"/>
        <end position="165"/>
    </location>
</feature>
<comment type="caution">
    <text evidence="2">The sequence shown here is derived from an EMBL/GenBank/DDBJ whole genome shotgun (WGS) entry which is preliminary data.</text>
</comment>
<organism evidence="2">
    <name type="scientific">marine sediment metagenome</name>
    <dbReference type="NCBI Taxonomy" id="412755"/>
    <lineage>
        <taxon>unclassified sequences</taxon>
        <taxon>metagenomes</taxon>
        <taxon>ecological metagenomes</taxon>
    </lineage>
</organism>
<reference evidence="2" key="1">
    <citation type="journal article" date="2014" name="Front. Microbiol.">
        <title>High frequency of phylogenetically diverse reductive dehalogenase-homologous genes in deep subseafloor sedimentary metagenomes.</title>
        <authorList>
            <person name="Kawai M."/>
            <person name="Futagami T."/>
            <person name="Toyoda A."/>
            <person name="Takaki Y."/>
            <person name="Nishi S."/>
            <person name="Hori S."/>
            <person name="Arai W."/>
            <person name="Tsubouchi T."/>
            <person name="Morono Y."/>
            <person name="Uchiyama I."/>
            <person name="Ito T."/>
            <person name="Fujiyama A."/>
            <person name="Inagaki F."/>
            <person name="Takami H."/>
        </authorList>
    </citation>
    <scope>NUCLEOTIDE SEQUENCE</scope>
    <source>
        <strain evidence="2">Expedition CK06-06</strain>
    </source>
</reference>
<dbReference type="EMBL" id="BARV01034806">
    <property type="protein sequence ID" value="GAI50787.1"/>
    <property type="molecule type" value="Genomic_DNA"/>
</dbReference>
<keyword evidence="1" id="KW-0175">Coiled coil</keyword>
<name>X1P391_9ZZZZ</name>
<accession>X1P391</accession>
<dbReference type="AlphaFoldDB" id="X1P391"/>